<protein>
    <recommendedName>
        <fullName evidence="3">Peptidase S1 domain-containing protein</fullName>
    </recommendedName>
</protein>
<comment type="caution">
    <text evidence="4">The sequence shown here is derived from an EMBL/GenBank/DDBJ whole genome shotgun (WGS) entry which is preliminary data.</text>
</comment>
<feature type="region of interest" description="Disordered" evidence="2">
    <location>
        <begin position="27"/>
        <end position="65"/>
    </location>
</feature>
<sequence>NGESDYSQIGEYFKVQSLQGLEEVSELDFRGQGSPGENHRQKRSEKNRDRELDDEDNGEDDGDNADCMKCGKSMLERDDRVINGNVVKPLNKYPWIVPIFEDSKLNCGGAVISKKFILTAAHCFFK</sequence>
<dbReference type="Gene3D" id="2.40.10.10">
    <property type="entry name" value="Trypsin-like serine proteases"/>
    <property type="match status" value="1"/>
</dbReference>
<evidence type="ECO:0000256" key="2">
    <source>
        <dbReference type="SAM" id="MobiDB-lite"/>
    </source>
</evidence>
<dbReference type="InterPro" id="IPR009003">
    <property type="entry name" value="Peptidase_S1_PA"/>
</dbReference>
<dbReference type="InterPro" id="IPR043504">
    <property type="entry name" value="Peptidase_S1_PA_chymotrypsin"/>
</dbReference>
<feature type="non-terminal residue" evidence="4">
    <location>
        <position position="1"/>
    </location>
</feature>
<dbReference type="OrthoDB" id="6506891at2759"/>
<evidence type="ECO:0000313" key="5">
    <source>
        <dbReference type="Proteomes" id="UP000887013"/>
    </source>
</evidence>
<reference evidence="4" key="1">
    <citation type="submission" date="2020-08" db="EMBL/GenBank/DDBJ databases">
        <title>Multicomponent nature underlies the extraordinary mechanical properties of spider dragline silk.</title>
        <authorList>
            <person name="Kono N."/>
            <person name="Nakamura H."/>
            <person name="Mori M."/>
            <person name="Yoshida Y."/>
            <person name="Ohtoshi R."/>
            <person name="Malay A.D."/>
            <person name="Moran D.A.P."/>
            <person name="Tomita M."/>
            <person name="Numata K."/>
            <person name="Arakawa K."/>
        </authorList>
    </citation>
    <scope>NUCLEOTIDE SEQUENCE</scope>
</reference>
<dbReference type="EMBL" id="BMAW01090589">
    <property type="protein sequence ID" value="GFS45644.1"/>
    <property type="molecule type" value="Genomic_DNA"/>
</dbReference>
<dbReference type="AlphaFoldDB" id="A0A8X6IH02"/>
<dbReference type="PANTHER" id="PTHR24252">
    <property type="entry name" value="ACROSIN-RELATED"/>
    <property type="match status" value="1"/>
</dbReference>
<feature type="compositionally biased region" description="Acidic residues" evidence="2">
    <location>
        <begin position="52"/>
        <end position="64"/>
    </location>
</feature>
<evidence type="ECO:0000259" key="3">
    <source>
        <dbReference type="Pfam" id="PF00089"/>
    </source>
</evidence>
<dbReference type="Pfam" id="PF00089">
    <property type="entry name" value="Trypsin"/>
    <property type="match status" value="1"/>
</dbReference>
<keyword evidence="5" id="KW-1185">Reference proteome</keyword>
<name>A0A8X6IH02_NEPPI</name>
<evidence type="ECO:0000256" key="1">
    <source>
        <dbReference type="ARBA" id="ARBA00023157"/>
    </source>
</evidence>
<dbReference type="InterPro" id="IPR001254">
    <property type="entry name" value="Trypsin_dom"/>
</dbReference>
<proteinExistence type="predicted"/>
<dbReference type="InterPro" id="IPR018114">
    <property type="entry name" value="TRYPSIN_HIS"/>
</dbReference>
<dbReference type="PANTHER" id="PTHR24252:SF7">
    <property type="entry name" value="HYALIN"/>
    <property type="match status" value="1"/>
</dbReference>
<feature type="domain" description="Peptidase S1" evidence="3">
    <location>
        <begin position="83"/>
        <end position="124"/>
    </location>
</feature>
<organism evidence="4 5">
    <name type="scientific">Nephila pilipes</name>
    <name type="common">Giant wood spider</name>
    <name type="synonym">Nephila maculata</name>
    <dbReference type="NCBI Taxonomy" id="299642"/>
    <lineage>
        <taxon>Eukaryota</taxon>
        <taxon>Metazoa</taxon>
        <taxon>Ecdysozoa</taxon>
        <taxon>Arthropoda</taxon>
        <taxon>Chelicerata</taxon>
        <taxon>Arachnida</taxon>
        <taxon>Araneae</taxon>
        <taxon>Araneomorphae</taxon>
        <taxon>Entelegynae</taxon>
        <taxon>Araneoidea</taxon>
        <taxon>Nephilidae</taxon>
        <taxon>Nephila</taxon>
    </lineage>
</organism>
<accession>A0A8X6IH02</accession>
<dbReference type="PROSITE" id="PS00134">
    <property type="entry name" value="TRYPSIN_HIS"/>
    <property type="match status" value="1"/>
</dbReference>
<dbReference type="Proteomes" id="UP000887013">
    <property type="component" value="Unassembled WGS sequence"/>
</dbReference>
<keyword evidence="1" id="KW-1015">Disulfide bond</keyword>
<evidence type="ECO:0000313" key="4">
    <source>
        <dbReference type="EMBL" id="GFS45644.1"/>
    </source>
</evidence>
<dbReference type="GO" id="GO:0006508">
    <property type="term" value="P:proteolysis"/>
    <property type="evidence" value="ECO:0007669"/>
    <property type="project" value="InterPro"/>
</dbReference>
<dbReference type="GO" id="GO:0004252">
    <property type="term" value="F:serine-type endopeptidase activity"/>
    <property type="evidence" value="ECO:0007669"/>
    <property type="project" value="InterPro"/>
</dbReference>
<dbReference type="SUPFAM" id="SSF50494">
    <property type="entry name" value="Trypsin-like serine proteases"/>
    <property type="match status" value="1"/>
</dbReference>
<gene>
    <name evidence="4" type="ORF">NPIL_237471</name>
</gene>